<feature type="compositionally biased region" description="Low complexity" evidence="1">
    <location>
        <begin position="49"/>
        <end position="59"/>
    </location>
</feature>
<gene>
    <name evidence="2" type="ORF">B4N89_46220</name>
</gene>
<sequence>MRPERACPRSPHTRGPGGWGTSAGPGGSARAAPWGPWRRWGRSWRRPRPGAAPSATCCPRRMRRRRSPCAFRCPGTRSDGARDLRQSSIGGGSCPR</sequence>
<feature type="compositionally biased region" description="Basic residues" evidence="1">
    <location>
        <begin position="39"/>
        <end position="48"/>
    </location>
</feature>
<protein>
    <submittedName>
        <fullName evidence="2">Uncharacterized protein</fullName>
    </submittedName>
</protein>
<name>A0A1T3NJS1_9ACTN</name>
<evidence type="ECO:0000313" key="3">
    <source>
        <dbReference type="Proteomes" id="UP000190037"/>
    </source>
</evidence>
<feature type="compositionally biased region" description="Low complexity" evidence="1">
    <location>
        <begin position="28"/>
        <end position="38"/>
    </location>
</feature>
<comment type="caution">
    <text evidence="2">The sequence shown here is derived from an EMBL/GenBank/DDBJ whole genome shotgun (WGS) entry which is preliminary data.</text>
</comment>
<keyword evidence="3" id="KW-1185">Reference proteome</keyword>
<organism evidence="2 3">
    <name type="scientific">Embleya scabrispora</name>
    <dbReference type="NCBI Taxonomy" id="159449"/>
    <lineage>
        <taxon>Bacteria</taxon>
        <taxon>Bacillati</taxon>
        <taxon>Actinomycetota</taxon>
        <taxon>Actinomycetes</taxon>
        <taxon>Kitasatosporales</taxon>
        <taxon>Streptomycetaceae</taxon>
        <taxon>Embleya</taxon>
    </lineage>
</organism>
<dbReference type="AlphaFoldDB" id="A0A1T3NJS1"/>
<dbReference type="EMBL" id="MWQN01000005">
    <property type="protein sequence ID" value="OPC76871.1"/>
    <property type="molecule type" value="Genomic_DNA"/>
</dbReference>
<dbReference type="STRING" id="159449.B4N89_46220"/>
<proteinExistence type="predicted"/>
<dbReference type="Proteomes" id="UP000190037">
    <property type="component" value="Unassembled WGS sequence"/>
</dbReference>
<feature type="region of interest" description="Disordered" evidence="1">
    <location>
        <begin position="1"/>
        <end position="96"/>
    </location>
</feature>
<evidence type="ECO:0000313" key="2">
    <source>
        <dbReference type="EMBL" id="OPC76871.1"/>
    </source>
</evidence>
<accession>A0A1T3NJS1</accession>
<feature type="compositionally biased region" description="Gly residues" evidence="1">
    <location>
        <begin position="15"/>
        <end position="27"/>
    </location>
</feature>
<evidence type="ECO:0000256" key="1">
    <source>
        <dbReference type="SAM" id="MobiDB-lite"/>
    </source>
</evidence>
<reference evidence="2 3" key="1">
    <citation type="submission" date="2017-03" db="EMBL/GenBank/DDBJ databases">
        <title>Draft genome sequence of Streptomyces scabrisporus NF3, endophyte isolated from Amphipterygium adstringens.</title>
        <authorList>
            <person name="Vazquez M."/>
            <person name="Ceapa C.D."/>
            <person name="Rodriguez Luna D."/>
            <person name="Sanchez Esquivel S."/>
        </authorList>
    </citation>
    <scope>NUCLEOTIDE SEQUENCE [LARGE SCALE GENOMIC DNA]</scope>
    <source>
        <strain evidence="2 3">NF3</strain>
    </source>
</reference>